<dbReference type="AlphaFoldDB" id="A0A6G1K1D2"/>
<evidence type="ECO:0000313" key="1">
    <source>
        <dbReference type="EMBL" id="KAF2706335.1"/>
    </source>
</evidence>
<dbReference type="EMBL" id="MU005776">
    <property type="protein sequence ID" value="KAF2706335.1"/>
    <property type="molecule type" value="Genomic_DNA"/>
</dbReference>
<reference evidence="1" key="1">
    <citation type="journal article" date="2020" name="Stud. Mycol.">
        <title>101 Dothideomycetes genomes: a test case for predicting lifestyles and emergence of pathogens.</title>
        <authorList>
            <person name="Haridas S."/>
            <person name="Albert R."/>
            <person name="Binder M."/>
            <person name="Bloem J."/>
            <person name="Labutti K."/>
            <person name="Salamov A."/>
            <person name="Andreopoulos B."/>
            <person name="Baker S."/>
            <person name="Barry K."/>
            <person name="Bills G."/>
            <person name="Bluhm B."/>
            <person name="Cannon C."/>
            <person name="Castanera R."/>
            <person name="Culley D."/>
            <person name="Daum C."/>
            <person name="Ezra D."/>
            <person name="Gonzalez J."/>
            <person name="Henrissat B."/>
            <person name="Kuo A."/>
            <person name="Liang C."/>
            <person name="Lipzen A."/>
            <person name="Lutzoni F."/>
            <person name="Magnuson J."/>
            <person name="Mondo S."/>
            <person name="Nolan M."/>
            <person name="Ohm R."/>
            <person name="Pangilinan J."/>
            <person name="Park H.-J."/>
            <person name="Ramirez L."/>
            <person name="Alfaro M."/>
            <person name="Sun H."/>
            <person name="Tritt A."/>
            <person name="Yoshinaga Y."/>
            <person name="Zwiers L.-H."/>
            <person name="Turgeon B."/>
            <person name="Goodwin S."/>
            <person name="Spatafora J."/>
            <person name="Crous P."/>
            <person name="Grigoriev I."/>
        </authorList>
    </citation>
    <scope>NUCLEOTIDE SEQUENCE</scope>
    <source>
        <strain evidence="1">CBS 279.74</strain>
    </source>
</reference>
<protein>
    <submittedName>
        <fullName evidence="1">Uncharacterized protein</fullName>
    </submittedName>
</protein>
<accession>A0A6G1K1D2</accession>
<gene>
    <name evidence="1" type="ORF">K504DRAFT_536555</name>
</gene>
<proteinExistence type="predicted"/>
<keyword evidence="2" id="KW-1185">Reference proteome</keyword>
<feature type="non-terminal residue" evidence="1">
    <location>
        <position position="1"/>
    </location>
</feature>
<name>A0A6G1K1D2_9PLEO</name>
<dbReference type="Proteomes" id="UP000799428">
    <property type="component" value="Unassembled WGS sequence"/>
</dbReference>
<evidence type="ECO:0000313" key="2">
    <source>
        <dbReference type="Proteomes" id="UP000799428"/>
    </source>
</evidence>
<organism evidence="1 2">
    <name type="scientific">Pleomassaria siparia CBS 279.74</name>
    <dbReference type="NCBI Taxonomy" id="1314801"/>
    <lineage>
        <taxon>Eukaryota</taxon>
        <taxon>Fungi</taxon>
        <taxon>Dikarya</taxon>
        <taxon>Ascomycota</taxon>
        <taxon>Pezizomycotina</taxon>
        <taxon>Dothideomycetes</taxon>
        <taxon>Pleosporomycetidae</taxon>
        <taxon>Pleosporales</taxon>
        <taxon>Pleomassariaceae</taxon>
        <taxon>Pleomassaria</taxon>
    </lineage>
</organism>
<sequence length="50" mass="5592">TPCRAQQTPIAPQKTLLSKYTKGQPFPQQNLCVCAIRQPSSSPLNPRHLF</sequence>